<reference evidence="4 5" key="1">
    <citation type="submission" date="2021-06" db="EMBL/GenBank/DDBJ databases">
        <title>Caerostris extrusa draft genome.</title>
        <authorList>
            <person name="Kono N."/>
            <person name="Arakawa K."/>
        </authorList>
    </citation>
    <scope>NUCLEOTIDE SEQUENCE [LARGE SCALE GENOMIC DNA]</scope>
</reference>
<dbReference type="InterPro" id="IPR014752">
    <property type="entry name" value="Arrestin-like_C"/>
</dbReference>
<accession>A0AAV4N4A8</accession>
<dbReference type="GO" id="GO:0005737">
    <property type="term" value="C:cytoplasm"/>
    <property type="evidence" value="ECO:0007669"/>
    <property type="project" value="TreeGrafter"/>
</dbReference>
<dbReference type="AlphaFoldDB" id="A0AAV4N4A8"/>
<keyword evidence="5" id="KW-1185">Reference proteome</keyword>
<comment type="caution">
    <text evidence="4">The sequence shown here is derived from an EMBL/GenBank/DDBJ whole genome shotgun (WGS) entry which is preliminary data.</text>
</comment>
<feature type="domain" description="Arrestin C-terminal-like" evidence="3">
    <location>
        <begin position="173"/>
        <end position="339"/>
    </location>
</feature>
<dbReference type="GO" id="GO:0001664">
    <property type="term" value="F:G protein-coupled receptor binding"/>
    <property type="evidence" value="ECO:0007669"/>
    <property type="project" value="TreeGrafter"/>
</dbReference>
<evidence type="ECO:0000313" key="5">
    <source>
        <dbReference type="Proteomes" id="UP001054945"/>
    </source>
</evidence>
<dbReference type="GO" id="GO:0007165">
    <property type="term" value="P:signal transduction"/>
    <property type="evidence" value="ECO:0007669"/>
    <property type="project" value="InterPro"/>
</dbReference>
<evidence type="ECO:0000259" key="3">
    <source>
        <dbReference type="SMART" id="SM01017"/>
    </source>
</evidence>
<feature type="region of interest" description="Disordered" evidence="2">
    <location>
        <begin position="44"/>
        <end position="64"/>
    </location>
</feature>
<dbReference type="Gene3D" id="2.60.40.640">
    <property type="match status" value="1"/>
</dbReference>
<dbReference type="PANTHER" id="PTHR11792">
    <property type="entry name" value="ARRESTIN"/>
    <property type="match status" value="1"/>
</dbReference>
<dbReference type="Pfam" id="PF02752">
    <property type="entry name" value="Arrestin_C"/>
    <property type="match status" value="1"/>
</dbReference>
<dbReference type="PANTHER" id="PTHR11792:SF16">
    <property type="entry name" value="PHOSRESTIN-2"/>
    <property type="match status" value="1"/>
</dbReference>
<evidence type="ECO:0000313" key="4">
    <source>
        <dbReference type="EMBL" id="GIX79189.1"/>
    </source>
</evidence>
<gene>
    <name evidence="4" type="ORF">CEXT_112661</name>
</gene>
<dbReference type="Proteomes" id="UP001054945">
    <property type="component" value="Unassembled WGS sequence"/>
</dbReference>
<evidence type="ECO:0000256" key="1">
    <source>
        <dbReference type="ARBA" id="ARBA00005298"/>
    </source>
</evidence>
<organism evidence="4 5">
    <name type="scientific">Caerostris extrusa</name>
    <name type="common">Bark spider</name>
    <name type="synonym">Caerostris bankana</name>
    <dbReference type="NCBI Taxonomy" id="172846"/>
    <lineage>
        <taxon>Eukaryota</taxon>
        <taxon>Metazoa</taxon>
        <taxon>Ecdysozoa</taxon>
        <taxon>Arthropoda</taxon>
        <taxon>Chelicerata</taxon>
        <taxon>Arachnida</taxon>
        <taxon>Araneae</taxon>
        <taxon>Araneomorphae</taxon>
        <taxon>Entelegynae</taxon>
        <taxon>Araneoidea</taxon>
        <taxon>Araneidae</taxon>
        <taxon>Caerostris</taxon>
    </lineage>
</organism>
<dbReference type="InterPro" id="IPR014756">
    <property type="entry name" value="Ig_E-set"/>
</dbReference>
<protein>
    <submittedName>
        <fullName evidence="4">Arrestin homolog</fullName>
    </submittedName>
</protein>
<evidence type="ECO:0000256" key="2">
    <source>
        <dbReference type="SAM" id="MobiDB-lite"/>
    </source>
</evidence>
<feature type="region of interest" description="Disordered" evidence="2">
    <location>
        <begin position="242"/>
        <end position="283"/>
    </location>
</feature>
<dbReference type="InterPro" id="IPR011022">
    <property type="entry name" value="Arrestin_C-like"/>
</dbReference>
<name>A0AAV4N4A8_CAEEX</name>
<comment type="similarity">
    <text evidence="1">Belongs to the arrestin family.</text>
</comment>
<sequence length="417" mass="46089">MKYRNECFVRGVSVLKGVFLLPAEGLVLLDDEYLKQRNVRPRDRHLPLRARGRRGDGPQVRQGALPGLAADLPATSARERAPLCGSATRPEEEEGQPCGVYYEVRITVGKHTARERTQEAGRMNLVHNCSCVEVITRTKDRNTVSMSVRKVQRAHLVGNRQPCSVIKKDFLLSPGHLELEVTLDKQVFEVGEPVAVNIAVRNYSSKTVKRIKVYAIQNTDICMFASGHCRIIISSLDTESGCPVSPGRHPSQDSADLPDRRGAFSTPGVALDAPSAKNSSASPPPACECPAYCTVTSEDQEKRPLWNHRLLFRQGQAHSGRSGRRVVAELPFVLMNTGAKFKQCENAINLTVGHGQANDANSTSLPWWPIESCPPKPRNPWTRKKPDSWKLKASFSLEETHLRDLSHALLGLNSSPV</sequence>
<dbReference type="SMART" id="SM01017">
    <property type="entry name" value="Arrestin_C"/>
    <property type="match status" value="1"/>
</dbReference>
<proteinExistence type="inferred from homology"/>
<dbReference type="EMBL" id="BPLR01020474">
    <property type="protein sequence ID" value="GIX79189.1"/>
    <property type="molecule type" value="Genomic_DNA"/>
</dbReference>
<dbReference type="SUPFAM" id="SSF81296">
    <property type="entry name" value="E set domains"/>
    <property type="match status" value="1"/>
</dbReference>
<dbReference type="GO" id="GO:0002031">
    <property type="term" value="P:G protein-coupled receptor internalization"/>
    <property type="evidence" value="ECO:0007669"/>
    <property type="project" value="TreeGrafter"/>
</dbReference>
<dbReference type="InterPro" id="IPR000698">
    <property type="entry name" value="Arrestin"/>
</dbReference>